<evidence type="ECO:0000256" key="1">
    <source>
        <dbReference type="ARBA" id="ARBA00009183"/>
    </source>
</evidence>
<evidence type="ECO:0000256" key="2">
    <source>
        <dbReference type="ARBA" id="ARBA00022630"/>
    </source>
</evidence>
<dbReference type="SUPFAM" id="SSF51905">
    <property type="entry name" value="FAD/NAD(P)-binding domain"/>
    <property type="match status" value="2"/>
</dbReference>
<evidence type="ECO:0000256" key="3">
    <source>
        <dbReference type="ARBA" id="ARBA00022827"/>
    </source>
</evidence>
<evidence type="ECO:0000256" key="4">
    <source>
        <dbReference type="ARBA" id="ARBA00022857"/>
    </source>
</evidence>
<dbReference type="Pfam" id="PF00743">
    <property type="entry name" value="FMO-like"/>
    <property type="match status" value="2"/>
</dbReference>
<dbReference type="GO" id="GO:0050661">
    <property type="term" value="F:NADP binding"/>
    <property type="evidence" value="ECO:0007669"/>
    <property type="project" value="InterPro"/>
</dbReference>
<dbReference type="OrthoDB" id="66881at2759"/>
<dbReference type="PIRSF" id="PIRSF000332">
    <property type="entry name" value="FMO"/>
    <property type="match status" value="1"/>
</dbReference>
<dbReference type="InterPro" id="IPR020946">
    <property type="entry name" value="Flavin_mOase-like"/>
</dbReference>
<keyword evidence="3" id="KW-0274">FAD</keyword>
<evidence type="ECO:0000313" key="7">
    <source>
        <dbReference type="Proteomes" id="UP001061958"/>
    </source>
</evidence>
<dbReference type="PRINTS" id="PR00370">
    <property type="entry name" value="FMOXYGENASE"/>
</dbReference>
<dbReference type="AlphaFoldDB" id="A0A9C7Q2D7"/>
<evidence type="ECO:0000256" key="5">
    <source>
        <dbReference type="ARBA" id="ARBA00023002"/>
    </source>
</evidence>
<dbReference type="InterPro" id="IPR036188">
    <property type="entry name" value="FAD/NAD-bd_sf"/>
</dbReference>
<keyword evidence="2" id="KW-0285">Flavoprotein</keyword>
<keyword evidence="5" id="KW-0560">Oxidoreductase</keyword>
<reference evidence="6" key="1">
    <citation type="journal article" date="2022" name="Proc. Natl. Acad. Sci. U.S.A.">
        <title>Life cycle and functional genomics of the unicellular red alga Galdieria for elucidating algal and plant evolution and industrial use.</title>
        <authorList>
            <person name="Hirooka S."/>
            <person name="Itabashi T."/>
            <person name="Ichinose T.M."/>
            <person name="Onuma R."/>
            <person name="Fujiwara T."/>
            <person name="Yamashita S."/>
            <person name="Jong L.W."/>
            <person name="Tomita R."/>
            <person name="Iwane A.H."/>
            <person name="Miyagishima S.Y."/>
        </authorList>
    </citation>
    <scope>NUCLEOTIDE SEQUENCE</scope>
    <source>
        <strain evidence="6">NBRC 102759</strain>
    </source>
</reference>
<sequence length="438" mass="50864">MVQSIQLSNNAKIAVIGAGAAGLIAAKNLRDSGLFQVEVFEEMDTVGGTWVYQEEIASSYYFQSSMYRDLRTNLPKEIMGFLDFPFDDSFGVSSFPSHQVVLSYLMSFCKTFQLFELIRFHCVVKKISRFDYFGCHKWDLVLYDLRTQQLEQRRYDAVVICNGHYTKSFIPQIPGSDLFLRPIIHSHFYKSPEPFYKLRIAVLGAGNSGIDISYELKRVASKVSLCHKKCEMRRMLEDNLEECPTIESLDTDGKIHLADKSTLQVDLLILCTGYEYDFPFLDSSCEVFVQDRVVLPIYRHLIHAKYPTMSFVGLPLRILPFPLFDYQTRYLASIYSGKCTLPSCERMLAEQQQDLFYLDSKGSRKYYHLLAEKQWEYCRELADLADGPNLSVAVQRVYEDVSQFRKREPEKYRRRKYIIFGKGPDDWRVFEGELDVTL</sequence>
<dbReference type="EMBL" id="BQMJ01000056">
    <property type="protein sequence ID" value="GJQ14554.1"/>
    <property type="molecule type" value="Genomic_DNA"/>
</dbReference>
<comment type="similarity">
    <text evidence="1">Belongs to the FMO family.</text>
</comment>
<keyword evidence="4" id="KW-0521">NADP</keyword>
<proteinExistence type="inferred from homology"/>
<comment type="caution">
    <text evidence="6">The sequence shown here is derived from an EMBL/GenBank/DDBJ whole genome shotgun (WGS) entry which is preliminary data.</text>
</comment>
<dbReference type="PANTHER" id="PTHR23023">
    <property type="entry name" value="DIMETHYLANILINE MONOOXYGENASE"/>
    <property type="match status" value="1"/>
</dbReference>
<dbReference type="GO" id="GO:0004499">
    <property type="term" value="F:N,N-dimethylaniline monooxygenase activity"/>
    <property type="evidence" value="ECO:0007669"/>
    <property type="project" value="InterPro"/>
</dbReference>
<dbReference type="GO" id="GO:0050660">
    <property type="term" value="F:flavin adenine dinucleotide binding"/>
    <property type="evidence" value="ECO:0007669"/>
    <property type="project" value="InterPro"/>
</dbReference>
<keyword evidence="7" id="KW-1185">Reference proteome</keyword>
<name>A0A9C7Q2D7_9RHOD</name>
<dbReference type="InterPro" id="IPR000960">
    <property type="entry name" value="Flavin_mOase"/>
</dbReference>
<accession>A0A9C7Q2D7</accession>
<gene>
    <name evidence="6" type="ORF">GpartN1_g6345.t1</name>
</gene>
<protein>
    <recommendedName>
        <fullName evidence="8">Flavin-containing monooxygenase</fullName>
    </recommendedName>
</protein>
<dbReference type="InterPro" id="IPR050346">
    <property type="entry name" value="FMO-like"/>
</dbReference>
<organism evidence="6 7">
    <name type="scientific">Galdieria partita</name>
    <dbReference type="NCBI Taxonomy" id="83374"/>
    <lineage>
        <taxon>Eukaryota</taxon>
        <taxon>Rhodophyta</taxon>
        <taxon>Bangiophyceae</taxon>
        <taxon>Galdieriales</taxon>
        <taxon>Galdieriaceae</taxon>
        <taxon>Galdieria</taxon>
    </lineage>
</organism>
<dbReference type="Proteomes" id="UP001061958">
    <property type="component" value="Unassembled WGS sequence"/>
</dbReference>
<dbReference type="Gene3D" id="3.50.50.60">
    <property type="entry name" value="FAD/NAD(P)-binding domain"/>
    <property type="match status" value="2"/>
</dbReference>
<evidence type="ECO:0000313" key="6">
    <source>
        <dbReference type="EMBL" id="GJQ14554.1"/>
    </source>
</evidence>
<reference evidence="6" key="2">
    <citation type="submission" date="2022-01" db="EMBL/GenBank/DDBJ databases">
        <authorList>
            <person name="Hirooka S."/>
            <person name="Miyagishima S.Y."/>
        </authorList>
    </citation>
    <scope>NUCLEOTIDE SEQUENCE</scope>
    <source>
        <strain evidence="6">NBRC 102759</strain>
    </source>
</reference>
<evidence type="ECO:0008006" key="8">
    <source>
        <dbReference type="Google" id="ProtNLM"/>
    </source>
</evidence>